<evidence type="ECO:0000313" key="1">
    <source>
        <dbReference type="EMBL" id="KAG7113431.1"/>
    </source>
</evidence>
<organism evidence="1 2">
    <name type="scientific">Verticillium longisporum</name>
    <name type="common">Verticillium dahliae var. longisporum</name>
    <dbReference type="NCBI Taxonomy" id="100787"/>
    <lineage>
        <taxon>Eukaryota</taxon>
        <taxon>Fungi</taxon>
        <taxon>Dikarya</taxon>
        <taxon>Ascomycota</taxon>
        <taxon>Pezizomycotina</taxon>
        <taxon>Sordariomycetes</taxon>
        <taxon>Hypocreomycetidae</taxon>
        <taxon>Glomerellales</taxon>
        <taxon>Plectosphaerellaceae</taxon>
        <taxon>Verticillium</taxon>
    </lineage>
</organism>
<dbReference type="OrthoDB" id="42889at2759"/>
<dbReference type="InterPro" id="IPR050837">
    <property type="entry name" value="ComplexI_51kDa_subunit"/>
</dbReference>
<dbReference type="AlphaFoldDB" id="A0A8I2Z6R5"/>
<name>A0A8I2Z6R5_VERLO</name>
<comment type="caution">
    <text evidence="1">The sequence shown here is derived from an EMBL/GenBank/DDBJ whole genome shotgun (WGS) entry which is preliminary data.</text>
</comment>
<protein>
    <submittedName>
        <fullName evidence="1">NADH-ubiquinone oxidoreductase 51 kDa subunit like protein</fullName>
    </submittedName>
</protein>
<proteinExistence type="predicted"/>
<sequence length="93" mass="10188">MSTSQRLPATAANMARNYATVRSSYGGLKDSDRIFQNLNGRLPPTLASAKKMGDWHKTKEILAKGHEWIISEVKASGLRGRGGAGFPSGLKWW</sequence>
<dbReference type="PANTHER" id="PTHR11780">
    <property type="entry name" value="NADH-UBIQUINONE OXIDOREDUCTASE FLAVOPROTEIN 1 NDUFV1"/>
    <property type="match status" value="1"/>
</dbReference>
<gene>
    <name evidence="1" type="ORF">HYQ45_016844</name>
</gene>
<dbReference type="EMBL" id="JAEMWZ010000523">
    <property type="protein sequence ID" value="KAG7113431.1"/>
    <property type="molecule type" value="Genomic_DNA"/>
</dbReference>
<keyword evidence="1" id="KW-0830">Ubiquinone</keyword>
<evidence type="ECO:0000313" key="2">
    <source>
        <dbReference type="Proteomes" id="UP000689129"/>
    </source>
</evidence>
<dbReference type="Proteomes" id="UP000689129">
    <property type="component" value="Unassembled WGS sequence"/>
</dbReference>
<reference evidence="1" key="1">
    <citation type="journal article" date="2021" name="Mol. Plant Pathol.">
        <title>A 20-kb lineage-specific genomic region tames virulence in pathogenic amphidiploid Verticillium longisporum.</title>
        <authorList>
            <person name="Harting R."/>
            <person name="Starke J."/>
            <person name="Kusch H."/>
            <person name="Poggeler S."/>
            <person name="Maurus I."/>
            <person name="Schluter R."/>
            <person name="Landesfeind M."/>
            <person name="Bulla I."/>
            <person name="Nowrousian M."/>
            <person name="de Jonge R."/>
            <person name="Stahlhut G."/>
            <person name="Hoff K.J."/>
            <person name="Asshauer K.P."/>
            <person name="Thurmer A."/>
            <person name="Stanke M."/>
            <person name="Daniel R."/>
            <person name="Morgenstern B."/>
            <person name="Thomma B.P.H.J."/>
            <person name="Kronstad J.W."/>
            <person name="Braus-Stromeyer S.A."/>
            <person name="Braus G.H."/>
        </authorList>
    </citation>
    <scope>NUCLEOTIDE SEQUENCE</scope>
    <source>
        <strain evidence="1">Vl32</strain>
    </source>
</reference>
<accession>A0A8I2Z6R5</accession>
<dbReference type="PANTHER" id="PTHR11780:SF10">
    <property type="entry name" value="NADH DEHYDROGENASE [UBIQUINONE] FLAVOPROTEIN 1, MITOCHONDRIAL"/>
    <property type="match status" value="1"/>
</dbReference>